<evidence type="ECO:0000256" key="1">
    <source>
        <dbReference type="ARBA" id="ARBA00022723"/>
    </source>
</evidence>
<dbReference type="SUPFAM" id="SSF90229">
    <property type="entry name" value="CCCH zinc finger"/>
    <property type="match status" value="1"/>
</dbReference>
<feature type="compositionally biased region" description="Basic and acidic residues" evidence="5">
    <location>
        <begin position="410"/>
        <end position="425"/>
    </location>
</feature>
<sequence>MWRVFNGGAFPRCAVLQYDDGKAPQCDGGMMSAETNNTFNETSKEVTGGDSLISLYKSNKIPHSEEETTKMSAKDVNDTQKEPRLEAPLIRPRSSSPAVEINEGNKRPALICNFFAKGWCIKGNSCRFRHIKESMNANDQQKENSVAAYQKSEPQDDEGLRDGVERSGLATPVAVPTTTCSSETILLQDTKESPKHKINPKESQKEDPVNISLVDDDKETGGSRENQYLDKEHPPVNANSLLHETSSSNPFTGSDIRKSNWVSSYATSMEELDGREYQFRFHNLKVPITNYSPNYGSSSFQSTSRISPSNHSSMWPRTSTLLSSSSWNSDSFGTVKHLGGDRELHPIFRPNVTPFSGSESEHLYRDKDVLPHSAGFTTKFSSYDWEPSKPFRSSFLISQGIYSPASQYDPIRDSIEQPKDGDKISKFSSSSRTPSISSIHSLMDVNAPLKEKFGMDHGSDRLSLASHVNGHDNAMDVNSNARELGTVDTKQENTKREAKGKKHPIHAHVGDAIQSRELQVNPEFVQENDGPSKEIKIGDDSSRYRGQDFDIEGEGTRESKALKHFRAALIEFVKELVKPTWRDGKLSKDAHKVIVKKAVDKVINTLPAEHIPSMQESIDIYLSSSQPKIVKLVEGYIEKYGKL</sequence>
<evidence type="ECO:0000256" key="2">
    <source>
        <dbReference type="ARBA" id="ARBA00022771"/>
    </source>
</evidence>
<dbReference type="EMBL" id="LEKV01005207">
    <property type="protein sequence ID" value="KVH89508.1"/>
    <property type="molecule type" value="Genomic_DNA"/>
</dbReference>
<feature type="compositionally biased region" description="Basic and acidic residues" evidence="5">
    <location>
        <begin position="189"/>
        <end position="208"/>
    </location>
</feature>
<name>A0A103XF25_CYNCS</name>
<evidence type="ECO:0000256" key="4">
    <source>
        <dbReference type="PROSITE-ProRule" id="PRU00723"/>
    </source>
</evidence>
<evidence type="ECO:0000256" key="5">
    <source>
        <dbReference type="SAM" id="MobiDB-lite"/>
    </source>
</evidence>
<feature type="compositionally biased region" description="Basic and acidic residues" evidence="5">
    <location>
        <begin position="219"/>
        <end position="234"/>
    </location>
</feature>
<organism evidence="7 8">
    <name type="scientific">Cynara cardunculus var. scolymus</name>
    <name type="common">Globe artichoke</name>
    <name type="synonym">Cynara scolymus</name>
    <dbReference type="NCBI Taxonomy" id="59895"/>
    <lineage>
        <taxon>Eukaryota</taxon>
        <taxon>Viridiplantae</taxon>
        <taxon>Streptophyta</taxon>
        <taxon>Embryophyta</taxon>
        <taxon>Tracheophyta</taxon>
        <taxon>Spermatophyta</taxon>
        <taxon>Magnoliopsida</taxon>
        <taxon>eudicotyledons</taxon>
        <taxon>Gunneridae</taxon>
        <taxon>Pentapetalae</taxon>
        <taxon>asterids</taxon>
        <taxon>campanulids</taxon>
        <taxon>Asterales</taxon>
        <taxon>Asteraceae</taxon>
        <taxon>Carduoideae</taxon>
        <taxon>Cardueae</taxon>
        <taxon>Carduinae</taxon>
        <taxon>Cynara</taxon>
    </lineage>
</organism>
<dbReference type="Gene3D" id="4.10.1000.10">
    <property type="entry name" value="Zinc finger, CCCH-type"/>
    <property type="match status" value="1"/>
</dbReference>
<feature type="compositionally biased region" description="Polar residues" evidence="5">
    <location>
        <begin position="176"/>
        <end position="187"/>
    </location>
</feature>
<feature type="region of interest" description="Disordered" evidence="5">
    <location>
        <begin position="408"/>
        <end position="435"/>
    </location>
</feature>
<dbReference type="OMA" id="DNSCYTR"/>
<dbReference type="PANTHER" id="PTHR36886">
    <property type="entry name" value="PROTEIN FRIGIDA-ESSENTIAL 1"/>
    <property type="match status" value="1"/>
</dbReference>
<dbReference type="Proteomes" id="UP000243975">
    <property type="component" value="Unassembled WGS sequence"/>
</dbReference>
<keyword evidence="1 4" id="KW-0479">Metal-binding</keyword>
<dbReference type="InterPro" id="IPR052650">
    <property type="entry name" value="Zinc_finger_CCCH"/>
</dbReference>
<dbReference type="AlphaFoldDB" id="A0A103XF25"/>
<reference evidence="7 8" key="1">
    <citation type="journal article" date="2016" name="Sci. Rep.">
        <title>The genome sequence of the outbreeding globe artichoke constructed de novo incorporating a phase-aware low-pass sequencing strategy of F1 progeny.</title>
        <authorList>
            <person name="Scaglione D."/>
            <person name="Reyes-Chin-Wo S."/>
            <person name="Acquadro A."/>
            <person name="Froenicke L."/>
            <person name="Portis E."/>
            <person name="Beitel C."/>
            <person name="Tirone M."/>
            <person name="Mauro R."/>
            <person name="Lo Monaco A."/>
            <person name="Mauromicale G."/>
            <person name="Faccioli P."/>
            <person name="Cattivelli L."/>
            <person name="Rieseberg L."/>
            <person name="Michelmore R."/>
            <person name="Lanteri S."/>
        </authorList>
    </citation>
    <scope>NUCLEOTIDE SEQUENCE [LARGE SCALE GENOMIC DNA]</scope>
    <source>
        <strain evidence="7">2C</strain>
    </source>
</reference>
<dbReference type="PANTHER" id="PTHR36886:SF3">
    <property type="entry name" value="PROTEIN FRIGIDA-ESSENTIAL 1"/>
    <property type="match status" value="1"/>
</dbReference>
<keyword evidence="3 4" id="KW-0862">Zinc</keyword>
<evidence type="ECO:0000313" key="8">
    <source>
        <dbReference type="Proteomes" id="UP000243975"/>
    </source>
</evidence>
<dbReference type="PROSITE" id="PS50103">
    <property type="entry name" value="ZF_C3H1"/>
    <property type="match status" value="1"/>
</dbReference>
<evidence type="ECO:0000256" key="3">
    <source>
        <dbReference type="ARBA" id="ARBA00022833"/>
    </source>
</evidence>
<feature type="compositionally biased region" description="Low complexity" evidence="5">
    <location>
        <begin position="426"/>
        <end position="435"/>
    </location>
</feature>
<dbReference type="GO" id="GO:0008270">
    <property type="term" value="F:zinc ion binding"/>
    <property type="evidence" value="ECO:0007669"/>
    <property type="project" value="UniProtKB-KW"/>
</dbReference>
<dbReference type="STRING" id="59895.A0A103XF25"/>
<dbReference type="InterPro" id="IPR000571">
    <property type="entry name" value="Znf_CCCH"/>
</dbReference>
<feature type="region of interest" description="Disordered" evidence="5">
    <location>
        <begin position="60"/>
        <end position="81"/>
    </location>
</feature>
<protein>
    <submittedName>
        <fullName evidence="7">Zinc finger, CCCH-type</fullName>
    </submittedName>
</protein>
<accession>A0A103XF25</accession>
<comment type="caution">
    <text evidence="7">The sequence shown here is derived from an EMBL/GenBank/DDBJ whole genome shotgun (WGS) entry which is preliminary data.</text>
</comment>
<evidence type="ECO:0000259" key="6">
    <source>
        <dbReference type="PROSITE" id="PS50103"/>
    </source>
</evidence>
<gene>
    <name evidence="7" type="ORF">Ccrd_008507</name>
</gene>
<feature type="compositionally biased region" description="Basic and acidic residues" evidence="5">
    <location>
        <begin position="62"/>
        <end position="81"/>
    </location>
</feature>
<feature type="region of interest" description="Disordered" evidence="5">
    <location>
        <begin position="137"/>
        <end position="235"/>
    </location>
</feature>
<dbReference type="InterPro" id="IPR036855">
    <property type="entry name" value="Znf_CCCH_sf"/>
</dbReference>
<dbReference type="Gramene" id="KVH89508">
    <property type="protein sequence ID" value="KVH89508"/>
    <property type="gene ID" value="Ccrd_008507"/>
</dbReference>
<keyword evidence="8" id="KW-1185">Reference proteome</keyword>
<feature type="domain" description="C3H1-type" evidence="6">
    <location>
        <begin position="106"/>
        <end position="133"/>
    </location>
</feature>
<keyword evidence="2 4" id="KW-0863">Zinc-finger</keyword>
<feature type="zinc finger region" description="C3H1-type" evidence="4">
    <location>
        <begin position="106"/>
        <end position="133"/>
    </location>
</feature>
<proteinExistence type="predicted"/>
<evidence type="ECO:0000313" key="7">
    <source>
        <dbReference type="EMBL" id="KVH89508.1"/>
    </source>
</evidence>